<evidence type="ECO:0000256" key="6">
    <source>
        <dbReference type="SAM" id="Phobius"/>
    </source>
</evidence>
<keyword evidence="3" id="KW-0808">Transferase</keyword>
<dbReference type="Pfam" id="PF07730">
    <property type="entry name" value="HisKA_3"/>
    <property type="match status" value="1"/>
</dbReference>
<feature type="transmembrane region" description="Helical" evidence="6">
    <location>
        <begin position="188"/>
        <end position="205"/>
    </location>
</feature>
<dbReference type="RefSeq" id="WP_327607363.1">
    <property type="nucleotide sequence ID" value="NZ_JARZFX010000003.1"/>
</dbReference>
<dbReference type="InterPro" id="IPR036890">
    <property type="entry name" value="HATPase_C_sf"/>
</dbReference>
<keyword evidence="4 8" id="KW-0418">Kinase</keyword>
<dbReference type="CDD" id="cd16917">
    <property type="entry name" value="HATPase_UhpB-NarQ-NarX-like"/>
    <property type="match status" value="1"/>
</dbReference>
<feature type="transmembrane region" description="Helical" evidence="6">
    <location>
        <begin position="12"/>
        <end position="31"/>
    </location>
</feature>
<accession>A0ABU6KH37</accession>
<protein>
    <recommendedName>
        <fullName evidence="2">histidine kinase</fullName>
        <ecNumber evidence="2">2.7.13.3</ecNumber>
    </recommendedName>
</protein>
<reference evidence="8 9" key="1">
    <citation type="journal article" date="2024" name="Int. J. Syst. Evol. Microbiol.">
        <title>Virgibacillus tibetensis sp. nov., isolated from salt lake on the Tibetan Plateau of China.</title>
        <authorList>
            <person name="Phurbu D."/>
            <person name="Liu Z.-X."/>
            <person name="Wang R."/>
            <person name="Zheng Y.-Y."/>
            <person name="Liu H.-C."/>
            <person name="Zhou Y.-G."/>
            <person name="Yu Y.-J."/>
            <person name="Li A.-H."/>
        </authorList>
    </citation>
    <scope>NUCLEOTIDE SEQUENCE [LARGE SCALE GENOMIC DNA]</scope>
    <source>
        <strain evidence="8 9">C22-A2</strain>
    </source>
</reference>
<proteinExistence type="predicted"/>
<dbReference type="SUPFAM" id="SSF55874">
    <property type="entry name" value="ATPase domain of HSP90 chaperone/DNA topoisomerase II/histidine kinase"/>
    <property type="match status" value="1"/>
</dbReference>
<gene>
    <name evidence="8" type="ORF">QGM71_09865</name>
</gene>
<sequence length="618" mass="70465">MTKKQLAQKRETYARVYMTLVSVVGSILVLYHLFQLQLPKEPVILLLFVTFIAITEYFPIPVWKGNTTLNFPIVFTLYLLYGLSYTILVYAVVVLAINIIRRRPLRIIFFNPAALIISFFSAVLFTELLTPVSFFNSEILNSFLIYGGLLISFHVINNAIIDAVLWLRPQVYSFHAWKQKTFSEGNSAFISLLYGYMLYILGSQNRGEIDFFSFFFFFSPLVGLSLLSAVISRLRREKARLKALFSITSELNTMVPAEEFLADLQTSFQDIVEVDAEVLWIKEGNEWTIRYAEGNVDTERGLSDEDHSIIETILKPTKCNDRKSDIGIARNCFDAELNSFVYAPLSVEREIVGMFIVAKSRTKSFGEEDVSSIATFANQLSIVLKTRALIQEKEKRLILEERNRIARDIHDGIAQSMAGAIMSLETAERKYRNKPEETLEILSTSIKKLRTSLIEVRESIYALRPYPTERIGLVPAMKKKINSIINELSIDIRLKIRGQEETLSSMTEKVLFDVFQESIANSIKHSKSNEIDVLLSYQSEHILLRTKDYGIGFSLFQEMIKAKDTSHFGILNMNESVEKINGSLQIDSKEGKGTEVSIIIPKMGLEGGETYDKRYVSR</sequence>
<comment type="catalytic activity">
    <reaction evidence="1">
        <text>ATP + protein L-histidine = ADP + protein N-phospho-L-histidine.</text>
        <dbReference type="EC" id="2.7.13.3"/>
    </reaction>
</comment>
<evidence type="ECO:0000256" key="5">
    <source>
        <dbReference type="ARBA" id="ARBA00023012"/>
    </source>
</evidence>
<keyword evidence="9" id="KW-1185">Reference proteome</keyword>
<dbReference type="InterPro" id="IPR003594">
    <property type="entry name" value="HATPase_dom"/>
</dbReference>
<dbReference type="EC" id="2.7.13.3" evidence="2"/>
<evidence type="ECO:0000259" key="7">
    <source>
        <dbReference type="SMART" id="SM00387"/>
    </source>
</evidence>
<feature type="transmembrane region" description="Helical" evidence="6">
    <location>
        <begin position="211"/>
        <end position="232"/>
    </location>
</feature>
<dbReference type="EMBL" id="JARZFX010000003">
    <property type="protein sequence ID" value="MEC5423797.1"/>
    <property type="molecule type" value="Genomic_DNA"/>
</dbReference>
<feature type="transmembrane region" description="Helical" evidence="6">
    <location>
        <begin position="145"/>
        <end position="167"/>
    </location>
</feature>
<dbReference type="Gene3D" id="3.30.565.10">
    <property type="entry name" value="Histidine kinase-like ATPase, C-terminal domain"/>
    <property type="match status" value="1"/>
</dbReference>
<dbReference type="InterPro" id="IPR029016">
    <property type="entry name" value="GAF-like_dom_sf"/>
</dbReference>
<dbReference type="Gene3D" id="3.30.450.40">
    <property type="match status" value="1"/>
</dbReference>
<dbReference type="PANTHER" id="PTHR24421">
    <property type="entry name" value="NITRATE/NITRITE SENSOR PROTEIN NARX-RELATED"/>
    <property type="match status" value="1"/>
</dbReference>
<feature type="transmembrane region" description="Helical" evidence="6">
    <location>
        <begin position="107"/>
        <end position="125"/>
    </location>
</feature>
<dbReference type="InterPro" id="IPR011712">
    <property type="entry name" value="Sig_transdc_His_kin_sub3_dim/P"/>
</dbReference>
<evidence type="ECO:0000256" key="3">
    <source>
        <dbReference type="ARBA" id="ARBA00022679"/>
    </source>
</evidence>
<organism evidence="8 9">
    <name type="scientific">Virgibacillus tibetensis</name>
    <dbReference type="NCBI Taxonomy" id="3042313"/>
    <lineage>
        <taxon>Bacteria</taxon>
        <taxon>Bacillati</taxon>
        <taxon>Bacillota</taxon>
        <taxon>Bacilli</taxon>
        <taxon>Bacillales</taxon>
        <taxon>Bacillaceae</taxon>
        <taxon>Virgibacillus</taxon>
    </lineage>
</organism>
<feature type="transmembrane region" description="Helical" evidence="6">
    <location>
        <begin position="75"/>
        <end position="100"/>
    </location>
</feature>
<evidence type="ECO:0000256" key="1">
    <source>
        <dbReference type="ARBA" id="ARBA00000085"/>
    </source>
</evidence>
<keyword evidence="6" id="KW-1133">Transmembrane helix</keyword>
<evidence type="ECO:0000313" key="9">
    <source>
        <dbReference type="Proteomes" id="UP001335737"/>
    </source>
</evidence>
<dbReference type="GO" id="GO:0016301">
    <property type="term" value="F:kinase activity"/>
    <property type="evidence" value="ECO:0007669"/>
    <property type="project" value="UniProtKB-KW"/>
</dbReference>
<dbReference type="Gene3D" id="1.20.5.1930">
    <property type="match status" value="1"/>
</dbReference>
<dbReference type="SUPFAM" id="SSF55781">
    <property type="entry name" value="GAF domain-like"/>
    <property type="match status" value="1"/>
</dbReference>
<evidence type="ECO:0000256" key="4">
    <source>
        <dbReference type="ARBA" id="ARBA00022777"/>
    </source>
</evidence>
<evidence type="ECO:0000256" key="2">
    <source>
        <dbReference type="ARBA" id="ARBA00012438"/>
    </source>
</evidence>
<keyword evidence="6" id="KW-0472">Membrane</keyword>
<evidence type="ECO:0000313" key="8">
    <source>
        <dbReference type="EMBL" id="MEC5423797.1"/>
    </source>
</evidence>
<keyword evidence="5" id="KW-0902">Two-component regulatory system</keyword>
<feature type="transmembrane region" description="Helical" evidence="6">
    <location>
        <begin position="43"/>
        <end position="63"/>
    </location>
</feature>
<comment type="caution">
    <text evidence="8">The sequence shown here is derived from an EMBL/GenBank/DDBJ whole genome shotgun (WGS) entry which is preliminary data.</text>
</comment>
<dbReference type="Pfam" id="PF02518">
    <property type="entry name" value="HATPase_c"/>
    <property type="match status" value="1"/>
</dbReference>
<dbReference type="SMART" id="SM00387">
    <property type="entry name" value="HATPase_c"/>
    <property type="match status" value="1"/>
</dbReference>
<keyword evidence="6" id="KW-0812">Transmembrane</keyword>
<name>A0ABU6KH37_9BACI</name>
<dbReference type="Proteomes" id="UP001335737">
    <property type="component" value="Unassembled WGS sequence"/>
</dbReference>
<dbReference type="InterPro" id="IPR050482">
    <property type="entry name" value="Sensor_HK_TwoCompSys"/>
</dbReference>
<feature type="domain" description="Histidine kinase/HSP90-like ATPase" evidence="7">
    <location>
        <begin position="506"/>
        <end position="604"/>
    </location>
</feature>